<dbReference type="EMBL" id="KZ994390">
    <property type="protein sequence ID" value="RKO93063.1"/>
    <property type="molecule type" value="Genomic_DNA"/>
</dbReference>
<dbReference type="AlphaFoldDB" id="A0A4P9WLU7"/>
<feature type="compositionally biased region" description="Basic and acidic residues" evidence="1">
    <location>
        <begin position="120"/>
        <end position="130"/>
    </location>
</feature>
<evidence type="ECO:0000313" key="3">
    <source>
        <dbReference type="Proteomes" id="UP000269721"/>
    </source>
</evidence>
<evidence type="ECO:0000256" key="1">
    <source>
        <dbReference type="SAM" id="MobiDB-lite"/>
    </source>
</evidence>
<reference evidence="3" key="1">
    <citation type="journal article" date="2018" name="Nat. Microbiol.">
        <title>Leveraging single-cell genomics to expand the fungal tree of life.</title>
        <authorList>
            <person name="Ahrendt S.R."/>
            <person name="Quandt C.A."/>
            <person name="Ciobanu D."/>
            <person name="Clum A."/>
            <person name="Salamov A."/>
            <person name="Andreopoulos B."/>
            <person name="Cheng J.F."/>
            <person name="Woyke T."/>
            <person name="Pelin A."/>
            <person name="Henrissat B."/>
            <person name="Reynolds N.K."/>
            <person name="Benny G.L."/>
            <person name="Smith M.E."/>
            <person name="James T.Y."/>
            <person name="Grigoriev I.V."/>
        </authorList>
    </citation>
    <scope>NUCLEOTIDE SEQUENCE [LARGE SCALE GENOMIC DNA]</scope>
</reference>
<feature type="region of interest" description="Disordered" evidence="1">
    <location>
        <begin position="116"/>
        <end position="142"/>
    </location>
</feature>
<feature type="region of interest" description="Disordered" evidence="1">
    <location>
        <begin position="147"/>
        <end position="166"/>
    </location>
</feature>
<organism evidence="2 3">
    <name type="scientific">Blyttiomyces helicus</name>
    <dbReference type="NCBI Taxonomy" id="388810"/>
    <lineage>
        <taxon>Eukaryota</taxon>
        <taxon>Fungi</taxon>
        <taxon>Fungi incertae sedis</taxon>
        <taxon>Chytridiomycota</taxon>
        <taxon>Chytridiomycota incertae sedis</taxon>
        <taxon>Chytridiomycetes</taxon>
        <taxon>Chytridiomycetes incertae sedis</taxon>
        <taxon>Blyttiomyces</taxon>
    </lineage>
</organism>
<feature type="region of interest" description="Disordered" evidence="1">
    <location>
        <begin position="38"/>
        <end position="104"/>
    </location>
</feature>
<gene>
    <name evidence="2" type="ORF">BDK51DRAFT_31758</name>
</gene>
<keyword evidence="3" id="KW-1185">Reference proteome</keyword>
<evidence type="ECO:0000313" key="2">
    <source>
        <dbReference type="EMBL" id="RKO93063.1"/>
    </source>
</evidence>
<name>A0A4P9WLU7_9FUNG</name>
<accession>A0A4P9WLU7</accession>
<feature type="compositionally biased region" description="Basic and acidic residues" evidence="1">
    <location>
        <begin position="76"/>
        <end position="102"/>
    </location>
</feature>
<protein>
    <submittedName>
        <fullName evidence="2">Uncharacterized protein</fullName>
    </submittedName>
</protein>
<proteinExistence type="predicted"/>
<dbReference type="Proteomes" id="UP000269721">
    <property type="component" value="Unassembled WGS sequence"/>
</dbReference>
<sequence length="166" mass="18390">MPDTVLCRSGIRVRIRLSAGVPKWSSLSCRIEKLTSGGEEELSGRAEDGISGRVGGGCWGRRERDRTARGRANKGRVSEERKQGRREKLGTKEQDRRARRAGETITPFLTFLALPVRRGSGQDRESKSETDEVEEGRALSFPSLSKNQSLTLFFAPRPGTPGTTTW</sequence>